<dbReference type="Gene3D" id="2.60.34.10">
    <property type="entry name" value="Substrate Binding Domain Of DNAk, Chain A, domain 1"/>
    <property type="match status" value="1"/>
</dbReference>
<dbReference type="InterPro" id="IPR013126">
    <property type="entry name" value="Hsp_70_fam"/>
</dbReference>
<dbReference type="InterPro" id="IPR042039">
    <property type="entry name" value="HscA_NBD"/>
</dbReference>
<keyword evidence="2 5" id="KW-0547">Nucleotide-binding</keyword>
<dbReference type="InterPro" id="IPR018181">
    <property type="entry name" value="Heat_shock_70_CS"/>
</dbReference>
<dbReference type="Pfam" id="PF00012">
    <property type="entry name" value="HSP70"/>
    <property type="match status" value="1"/>
</dbReference>
<evidence type="ECO:0000256" key="2">
    <source>
        <dbReference type="ARBA" id="ARBA00022741"/>
    </source>
</evidence>
<dbReference type="GO" id="GO:0016887">
    <property type="term" value="F:ATP hydrolysis activity"/>
    <property type="evidence" value="ECO:0007669"/>
    <property type="project" value="UniProtKB-UniRule"/>
</dbReference>
<comment type="function">
    <text evidence="5">Chaperone involved in the maturation of iron-sulfur cluster-containing proteins. Has a low intrinsic ATPase activity which is markedly stimulated by HscB.</text>
</comment>
<dbReference type="CDD" id="cd10236">
    <property type="entry name" value="ASKHA_NBD_HSP70_HscA"/>
    <property type="match status" value="1"/>
</dbReference>
<dbReference type="GO" id="GO:0051082">
    <property type="term" value="F:unfolded protein binding"/>
    <property type="evidence" value="ECO:0007669"/>
    <property type="project" value="InterPro"/>
</dbReference>
<reference evidence="7 8" key="1">
    <citation type="submission" date="2018-01" db="EMBL/GenBank/DDBJ databases">
        <title>Denitrification phenotypes of diverse strains of Pseudomonas stutzeri.</title>
        <authorList>
            <person name="Milligan D.A."/>
            <person name="Bergaust L."/>
            <person name="Bakken L.R."/>
            <person name="Frostegard A."/>
        </authorList>
    </citation>
    <scope>NUCLEOTIDE SEQUENCE [LARGE SCALE GENOMIC DNA]</scope>
    <source>
        <strain evidence="7 8">28a3</strain>
    </source>
</reference>
<dbReference type="SUPFAM" id="SSF100920">
    <property type="entry name" value="Heat shock protein 70kD (HSP70), peptide-binding domain"/>
    <property type="match status" value="1"/>
</dbReference>
<dbReference type="PROSITE" id="PS00329">
    <property type="entry name" value="HSP70_2"/>
    <property type="match status" value="1"/>
</dbReference>
<dbReference type="Proteomes" id="UP000235897">
    <property type="component" value="Unassembled WGS sequence"/>
</dbReference>
<dbReference type="PROSITE" id="PS01036">
    <property type="entry name" value="HSP70_3"/>
    <property type="match status" value="1"/>
</dbReference>
<dbReference type="NCBIfam" id="TIGR01991">
    <property type="entry name" value="HscA"/>
    <property type="match status" value="1"/>
</dbReference>
<dbReference type="GO" id="GO:0016226">
    <property type="term" value="P:iron-sulfur cluster assembly"/>
    <property type="evidence" value="ECO:0007669"/>
    <property type="project" value="InterPro"/>
</dbReference>
<dbReference type="OrthoDB" id="9766019at2"/>
<dbReference type="FunFam" id="3.30.420.40:FF:000046">
    <property type="entry name" value="Chaperone protein HscA"/>
    <property type="match status" value="1"/>
</dbReference>
<protein>
    <recommendedName>
        <fullName evidence="5">Chaperone protein HscA homolog</fullName>
    </recommendedName>
</protein>
<dbReference type="InterPro" id="IPR029048">
    <property type="entry name" value="HSP70_C_sf"/>
</dbReference>
<comment type="caution">
    <text evidence="7">The sequence shown here is derived from an EMBL/GenBank/DDBJ whole genome shotgun (WGS) entry which is preliminary data.</text>
</comment>
<dbReference type="GO" id="GO:0005524">
    <property type="term" value="F:ATP binding"/>
    <property type="evidence" value="ECO:0007669"/>
    <property type="project" value="UniProtKB-KW"/>
</dbReference>
<evidence type="ECO:0000256" key="5">
    <source>
        <dbReference type="HAMAP-Rule" id="MF_00679"/>
    </source>
</evidence>
<evidence type="ECO:0000313" key="8">
    <source>
        <dbReference type="Proteomes" id="UP000235897"/>
    </source>
</evidence>
<dbReference type="NCBIfam" id="NF003520">
    <property type="entry name" value="PRK05183.1"/>
    <property type="match status" value="1"/>
</dbReference>
<dbReference type="Gene3D" id="1.20.1270.10">
    <property type="match status" value="1"/>
</dbReference>
<dbReference type="PANTHER" id="PTHR19375">
    <property type="entry name" value="HEAT SHOCK PROTEIN 70KDA"/>
    <property type="match status" value="1"/>
</dbReference>
<dbReference type="InterPro" id="IPR029047">
    <property type="entry name" value="HSP70_peptide-bd_sf"/>
</dbReference>
<accession>A0A2N8SMD3</accession>
<dbReference type="HAMAP" id="MF_00679">
    <property type="entry name" value="HscA"/>
    <property type="match status" value="1"/>
</dbReference>
<dbReference type="SUPFAM" id="SSF53067">
    <property type="entry name" value="Actin-like ATPase domain"/>
    <property type="match status" value="2"/>
</dbReference>
<proteinExistence type="inferred from homology"/>
<dbReference type="Gene3D" id="3.30.420.40">
    <property type="match status" value="2"/>
</dbReference>
<dbReference type="PRINTS" id="PR00301">
    <property type="entry name" value="HEATSHOCK70"/>
</dbReference>
<dbReference type="InterPro" id="IPR010236">
    <property type="entry name" value="ISC_FeS_clus_asmbl_HscA"/>
</dbReference>
<dbReference type="EMBL" id="POUW01000008">
    <property type="protein sequence ID" value="PNG03650.1"/>
    <property type="molecule type" value="Genomic_DNA"/>
</dbReference>
<organism evidence="7 8">
    <name type="scientific">Stutzerimonas stutzeri</name>
    <name type="common">Pseudomonas stutzeri</name>
    <dbReference type="NCBI Taxonomy" id="316"/>
    <lineage>
        <taxon>Bacteria</taxon>
        <taxon>Pseudomonadati</taxon>
        <taxon>Pseudomonadota</taxon>
        <taxon>Gammaproteobacteria</taxon>
        <taxon>Pseudomonadales</taxon>
        <taxon>Pseudomonadaceae</taxon>
        <taxon>Stutzerimonas</taxon>
    </lineage>
</organism>
<dbReference type="AlphaFoldDB" id="A0A2N8SMD3"/>
<dbReference type="PROSITE" id="PS00297">
    <property type="entry name" value="HSP70_1"/>
    <property type="match status" value="1"/>
</dbReference>
<dbReference type="GO" id="GO:0140662">
    <property type="term" value="F:ATP-dependent protein folding chaperone"/>
    <property type="evidence" value="ECO:0007669"/>
    <property type="project" value="InterPro"/>
</dbReference>
<keyword evidence="4 5" id="KW-0143">Chaperone</keyword>
<dbReference type="SUPFAM" id="SSF100934">
    <property type="entry name" value="Heat shock protein 70kD (HSP70), C-terminal subdomain"/>
    <property type="match status" value="1"/>
</dbReference>
<keyword evidence="3 5" id="KW-0067">ATP-binding</keyword>
<dbReference type="RefSeq" id="WP_021209488.1">
    <property type="nucleotide sequence ID" value="NZ_JAMOIG010000017.1"/>
</dbReference>
<sequence>MALLQIAEPGQSPQPHQRRLAVGIDLGTTNSLVAALRSGVTAPLADADGEVILPSAVRYHADRVEVGHGAKRAAASDPLNTILSVKRLMGRGIGDVKQLGGQLPYRFSEGQSQMPFIETVQGAKSPVEVSAEILRTLRERAEAVLGGELVGAVITVPAYFDEAQRQATKDAARLANLNVLRLLNEPTAAAVAYGLDREAEGVVAIYDLGGGTFDISILRLTQGVFEVLATGGDTALGGDDFDHAIAGWILAQAGASQDLDPGAQREVLKIACDAKEKLSDADAVEVRYADWQGALTREIFNELIDPLIALSLKSCRRALRDSSVELDEVHAVVMVGGSTRVPRVRERVGEMFGREPLTDIDPDQVVAIGAAIQAETLAGNNRDGEELLLLDVIPLSLGLETMGGLMEKIIPRNTTIPVARAQDFTTYKDGQSAMMIHVLQGERELIADCRSLARFELRGIPPMVAGAAKIRVTFQVDADGLLSVSARELASGVESSIQVKPSYGLTDGEIARMLEDSFHKASEDKAARALREQLVDAQRLLEAVEGALAVDGERLLSDEERAAIESQMQGLRELLESDDGVAIERQIKRLSQITDAFAARRLDSTVKAALAGRRLNDIEE</sequence>
<dbReference type="Gene3D" id="3.90.640.10">
    <property type="entry name" value="Actin, Chain A, domain 4"/>
    <property type="match status" value="1"/>
</dbReference>
<dbReference type="FunFam" id="2.60.34.10:FF:000005">
    <property type="entry name" value="Chaperone protein HscA homolog"/>
    <property type="match status" value="1"/>
</dbReference>
<comment type="similarity">
    <text evidence="1 5 6">Belongs to the heat shock protein 70 family.</text>
</comment>
<evidence type="ECO:0000256" key="4">
    <source>
        <dbReference type="ARBA" id="ARBA00023186"/>
    </source>
</evidence>
<evidence type="ECO:0000256" key="3">
    <source>
        <dbReference type="ARBA" id="ARBA00022840"/>
    </source>
</evidence>
<evidence type="ECO:0000313" key="7">
    <source>
        <dbReference type="EMBL" id="PNG03650.1"/>
    </source>
</evidence>
<gene>
    <name evidence="5 7" type="primary">hscA</name>
    <name evidence="7" type="ORF">CXL00_18490</name>
</gene>
<name>A0A2N8SMD3_STUST</name>
<evidence type="ECO:0000256" key="6">
    <source>
        <dbReference type="RuleBase" id="RU003322"/>
    </source>
</evidence>
<dbReference type="InterPro" id="IPR043129">
    <property type="entry name" value="ATPase_NBD"/>
</dbReference>
<evidence type="ECO:0000256" key="1">
    <source>
        <dbReference type="ARBA" id="ARBA00007381"/>
    </source>
</evidence>